<dbReference type="GeneID" id="9837105"/>
<evidence type="ECO:0000313" key="4">
    <source>
        <dbReference type="Proteomes" id="UP000009170"/>
    </source>
</evidence>
<dbReference type="OrthoDB" id="1856718at2759"/>
<organism evidence="2 4">
    <name type="scientific">Ostreococcus tauri</name>
    <name type="common">Marine green alga</name>
    <dbReference type="NCBI Taxonomy" id="70448"/>
    <lineage>
        <taxon>Eukaryota</taxon>
        <taxon>Viridiplantae</taxon>
        <taxon>Chlorophyta</taxon>
        <taxon>Mamiellophyceae</taxon>
        <taxon>Mamiellales</taxon>
        <taxon>Bathycoccaceae</taxon>
        <taxon>Ostreococcus</taxon>
    </lineage>
</organism>
<sequence>MRALALGAARPAAALLARGRRRRRGRSDWTAVVRANWRADVEFARARVRANDLEATTSNGTALRKLTLDVGREDAKAFARAGQFVQARTSSETAAAFIAIASAPGEFDDGFELLIKAQVGSAANAIADVDAGGELEVTVAMGKGFDVSSVSGKKKAVLIATGSGISPIRSLLRSGALDGAESTLYYGTSNEKATAFLKESESWPCEIVRVYSEDSGKYVQDVLREDVASGKIDASETFAALCGQKEMTMAAIEILTGAGVPREACLMNF</sequence>
<reference evidence="3" key="3">
    <citation type="submission" date="2017-04" db="EMBL/GenBank/DDBJ databases">
        <title>Population genomics of picophytoplankton unveils novel chromosome hypervariability.</title>
        <authorList>
            <consortium name="DOE Joint Genome Institute"/>
            <person name="Blanc-Mathieu R."/>
            <person name="Krasovec M."/>
            <person name="Hebrard M."/>
            <person name="Yau S."/>
            <person name="Desgranges E."/>
            <person name="Martin J."/>
            <person name="Schackwitz W."/>
            <person name="Kuo A."/>
            <person name="Salin G."/>
            <person name="Donnadieu C."/>
            <person name="Desdevises Y."/>
            <person name="Sanchez-Ferandin S."/>
            <person name="Moreau H."/>
            <person name="Rivals E."/>
            <person name="Grigoriev I.V."/>
            <person name="Grimsley N."/>
            <person name="Eyre-Walker A."/>
            <person name="Piganeau G."/>
        </authorList>
    </citation>
    <scope>NUCLEOTIDE SEQUENCE [LARGE SCALE GENOMIC DNA]</scope>
    <source>
        <strain evidence="3">RCC 1115</strain>
    </source>
</reference>
<dbReference type="FunCoup" id="Q01E70">
    <property type="interactions" value="501"/>
</dbReference>
<dbReference type="Pfam" id="PF00175">
    <property type="entry name" value="NAD_binding_1"/>
    <property type="match status" value="1"/>
</dbReference>
<dbReference type="GO" id="GO:0016491">
    <property type="term" value="F:oxidoreductase activity"/>
    <property type="evidence" value="ECO:0007669"/>
    <property type="project" value="InterPro"/>
</dbReference>
<name>Q01E70_OSTTA</name>
<accession>A0A1Y5HY62</accession>
<feature type="domain" description="Oxidoreductase FAD/NAD(P)-binding" evidence="1">
    <location>
        <begin position="158"/>
        <end position="250"/>
    </location>
</feature>
<dbReference type="InParanoid" id="Q01E70"/>
<gene>
    <name evidence="3" type="ORF">BE221DRAFT_142825</name>
    <name evidence="2" type="ORF">OT_ostta02g02720</name>
</gene>
<reference evidence="2" key="2">
    <citation type="journal article" date="2014" name="BMC Genomics">
        <title>An improved genome of the model marine alga Ostreococcus tauri unfolds by assessing Illumina de novo assemblies.</title>
        <authorList>
            <person name="Blanc-Mathieu R."/>
            <person name="Verhelst B."/>
            <person name="Derelle E."/>
            <person name="Rombauts S."/>
            <person name="Bouget F.Y."/>
            <person name="Carre I."/>
            <person name="Chateau A."/>
            <person name="Eyre-Walker A."/>
            <person name="Grimsley N."/>
            <person name="Moreau H."/>
            <person name="Piegu B."/>
            <person name="Rivals E."/>
            <person name="Schackwitz W."/>
            <person name="Van de Peer Y."/>
            <person name="Piganeau G."/>
        </authorList>
    </citation>
    <scope>NUCLEOTIDE SEQUENCE</scope>
    <source>
        <strain evidence="2">RCC4221</strain>
    </source>
</reference>
<protein>
    <submittedName>
        <fullName evidence="2">Oxidoreductase FAD/NAD(P)-binding</fullName>
    </submittedName>
</protein>
<dbReference type="SUPFAM" id="SSF52343">
    <property type="entry name" value="Ferredoxin reductase-like, C-terminal NADP-linked domain"/>
    <property type="match status" value="1"/>
</dbReference>
<dbReference type="InterPro" id="IPR001433">
    <property type="entry name" value="OxRdtase_FAD/NAD-bd"/>
</dbReference>
<dbReference type="PANTHER" id="PTHR47215:SF1">
    <property type="entry name" value="F9L1.8 PROTEIN"/>
    <property type="match status" value="1"/>
</dbReference>
<accession>A0A454Y6S6</accession>
<dbReference type="PANTHER" id="PTHR47215">
    <property type="match status" value="1"/>
</dbReference>
<dbReference type="RefSeq" id="XP_003075111.1">
    <property type="nucleotide sequence ID" value="XM_003075063.1"/>
</dbReference>
<dbReference type="AlphaFoldDB" id="Q01E70"/>
<dbReference type="EMBL" id="KZ155839">
    <property type="protein sequence ID" value="OUS42120.1"/>
    <property type="molecule type" value="Genomic_DNA"/>
</dbReference>
<accession>Q01E70</accession>
<dbReference type="Gene3D" id="3.40.50.80">
    <property type="entry name" value="Nucleotide-binding domain of ferredoxin-NADP reductase (FNR) module"/>
    <property type="match status" value="1"/>
</dbReference>
<proteinExistence type="predicted"/>
<dbReference type="EMBL" id="CAID01000002">
    <property type="protein sequence ID" value="CAL52383.1"/>
    <property type="molecule type" value="Genomic_DNA"/>
</dbReference>
<dbReference type="InterPro" id="IPR039261">
    <property type="entry name" value="FNR_nucleotide-bd"/>
</dbReference>
<evidence type="ECO:0000259" key="1">
    <source>
        <dbReference type="Pfam" id="PF00175"/>
    </source>
</evidence>
<dbReference type="STRING" id="70448.Q01E70"/>
<evidence type="ECO:0000313" key="2">
    <source>
        <dbReference type="EMBL" id="CAL52383.1"/>
    </source>
</evidence>
<evidence type="ECO:0000313" key="3">
    <source>
        <dbReference type="EMBL" id="OUS42120.1"/>
    </source>
</evidence>
<dbReference type="Proteomes" id="UP000195557">
    <property type="component" value="Unassembled WGS sequence"/>
</dbReference>
<dbReference type="Proteomes" id="UP000009170">
    <property type="component" value="Unassembled WGS sequence"/>
</dbReference>
<dbReference type="OMA" id="CLCDLRP"/>
<reference evidence="2 4" key="1">
    <citation type="journal article" date="2006" name="Proc. Natl. Acad. Sci. U.S.A.">
        <title>Genome analysis of the smallest free-living eukaryote Ostreococcus tauri unveils many unique features.</title>
        <authorList>
            <person name="Derelle E."/>
            <person name="Ferraz C."/>
            <person name="Rombauts S."/>
            <person name="Rouze P."/>
            <person name="Worden A.Z."/>
            <person name="Robbens S."/>
            <person name="Partensky F."/>
            <person name="Degroeve S."/>
            <person name="Echeynie S."/>
            <person name="Cooke R."/>
            <person name="Saeys Y."/>
            <person name="Wuyts J."/>
            <person name="Jabbari K."/>
            <person name="Bowler C."/>
            <person name="Panaud O."/>
            <person name="Piegu B."/>
            <person name="Ball S.G."/>
            <person name="Ral J.-P."/>
            <person name="Bouget F.-Y."/>
            <person name="Piganeau G."/>
            <person name="De Baets B."/>
            <person name="Picard A."/>
            <person name="Delseny M."/>
            <person name="Demaille J."/>
            <person name="Van de Peer Y."/>
            <person name="Moreau H."/>
        </authorList>
    </citation>
    <scope>NUCLEOTIDE SEQUENCE [LARGE SCALE GENOMIC DNA]</scope>
    <source>
        <strain evidence="2 4">OTTH0595</strain>
    </source>
</reference>
<dbReference type="KEGG" id="ota:OT_ostta02g02720"/>
<keyword evidence="4" id="KW-1185">Reference proteome</keyword>